<dbReference type="EMBL" id="KB469298">
    <property type="protein sequence ID" value="EPQ58694.1"/>
    <property type="molecule type" value="Genomic_DNA"/>
</dbReference>
<accession>S7RZ26</accession>
<dbReference type="OMA" id="PTHTANE"/>
<protein>
    <recommendedName>
        <fullName evidence="3">HNH nuclease domain-containing protein</fullName>
    </recommendedName>
</protein>
<dbReference type="HOGENOM" id="CLU_1835369_0_0_1"/>
<dbReference type="KEGG" id="gtr:GLOTRDRAFT_137330"/>
<dbReference type="AlphaFoldDB" id="S7RZ26"/>
<gene>
    <name evidence="1" type="ORF">GLOTRDRAFT_137330</name>
</gene>
<reference evidence="1 2" key="1">
    <citation type="journal article" date="2012" name="Science">
        <title>The Paleozoic origin of enzymatic lignin decomposition reconstructed from 31 fungal genomes.</title>
        <authorList>
            <person name="Floudas D."/>
            <person name="Binder M."/>
            <person name="Riley R."/>
            <person name="Barry K."/>
            <person name="Blanchette R.A."/>
            <person name="Henrissat B."/>
            <person name="Martinez A.T."/>
            <person name="Otillar R."/>
            <person name="Spatafora J.W."/>
            <person name="Yadav J.S."/>
            <person name="Aerts A."/>
            <person name="Benoit I."/>
            <person name="Boyd A."/>
            <person name="Carlson A."/>
            <person name="Copeland A."/>
            <person name="Coutinho P.M."/>
            <person name="de Vries R.P."/>
            <person name="Ferreira P."/>
            <person name="Findley K."/>
            <person name="Foster B."/>
            <person name="Gaskell J."/>
            <person name="Glotzer D."/>
            <person name="Gorecki P."/>
            <person name="Heitman J."/>
            <person name="Hesse C."/>
            <person name="Hori C."/>
            <person name="Igarashi K."/>
            <person name="Jurgens J.A."/>
            <person name="Kallen N."/>
            <person name="Kersten P."/>
            <person name="Kohler A."/>
            <person name="Kuees U."/>
            <person name="Kumar T.K.A."/>
            <person name="Kuo A."/>
            <person name="LaButti K."/>
            <person name="Larrondo L.F."/>
            <person name="Lindquist E."/>
            <person name="Ling A."/>
            <person name="Lombard V."/>
            <person name="Lucas S."/>
            <person name="Lundell T."/>
            <person name="Martin R."/>
            <person name="McLaughlin D.J."/>
            <person name="Morgenstern I."/>
            <person name="Morin E."/>
            <person name="Murat C."/>
            <person name="Nagy L.G."/>
            <person name="Nolan M."/>
            <person name="Ohm R.A."/>
            <person name="Patyshakuliyeva A."/>
            <person name="Rokas A."/>
            <person name="Ruiz-Duenas F.J."/>
            <person name="Sabat G."/>
            <person name="Salamov A."/>
            <person name="Samejima M."/>
            <person name="Schmutz J."/>
            <person name="Slot J.C."/>
            <person name="St John F."/>
            <person name="Stenlid J."/>
            <person name="Sun H."/>
            <person name="Sun S."/>
            <person name="Syed K."/>
            <person name="Tsang A."/>
            <person name="Wiebenga A."/>
            <person name="Young D."/>
            <person name="Pisabarro A."/>
            <person name="Eastwood D.C."/>
            <person name="Martin F."/>
            <person name="Cullen D."/>
            <person name="Grigoriev I.V."/>
            <person name="Hibbett D.S."/>
        </authorList>
    </citation>
    <scope>NUCLEOTIDE SEQUENCE [LARGE SCALE GENOMIC DNA]</scope>
    <source>
        <strain evidence="1 2">ATCC 11539</strain>
    </source>
</reference>
<dbReference type="Proteomes" id="UP000030669">
    <property type="component" value="Unassembled WGS sequence"/>
</dbReference>
<evidence type="ECO:0008006" key="3">
    <source>
        <dbReference type="Google" id="ProtNLM"/>
    </source>
</evidence>
<sequence>MPREANVKLSWAGATIERFGDISLKGLLGTEESIHSPRNIFIGNSTHHLHFDSLEVWFAPVKNAQGEVQPNLYDICCKYGASDLRALGFQQRVAFREIVMDRVHVPPPDARILALHAACARIAHLSGAAESCAGTLRQWL</sequence>
<evidence type="ECO:0000313" key="1">
    <source>
        <dbReference type="EMBL" id="EPQ58694.1"/>
    </source>
</evidence>
<name>S7RZ26_GLOTA</name>
<dbReference type="OrthoDB" id="5275057at2759"/>
<dbReference type="GeneID" id="19303730"/>
<dbReference type="RefSeq" id="XP_007863805.1">
    <property type="nucleotide sequence ID" value="XM_007865614.1"/>
</dbReference>
<evidence type="ECO:0000313" key="2">
    <source>
        <dbReference type="Proteomes" id="UP000030669"/>
    </source>
</evidence>
<keyword evidence="2" id="KW-1185">Reference proteome</keyword>
<proteinExistence type="predicted"/>
<organism evidence="1 2">
    <name type="scientific">Gloeophyllum trabeum (strain ATCC 11539 / FP-39264 / Madison 617)</name>
    <name type="common">Brown rot fungus</name>
    <dbReference type="NCBI Taxonomy" id="670483"/>
    <lineage>
        <taxon>Eukaryota</taxon>
        <taxon>Fungi</taxon>
        <taxon>Dikarya</taxon>
        <taxon>Basidiomycota</taxon>
        <taxon>Agaricomycotina</taxon>
        <taxon>Agaricomycetes</taxon>
        <taxon>Gloeophyllales</taxon>
        <taxon>Gloeophyllaceae</taxon>
        <taxon>Gloeophyllum</taxon>
    </lineage>
</organism>
<dbReference type="STRING" id="670483.S7RZ26"/>